<evidence type="ECO:0000256" key="1">
    <source>
        <dbReference type="SAM" id="MobiDB-lite"/>
    </source>
</evidence>
<dbReference type="AlphaFoldDB" id="A0AAW1FQF9"/>
<dbReference type="EMBL" id="JBCEZU010000045">
    <property type="protein sequence ID" value="KAK9536833.1"/>
    <property type="molecule type" value="Genomic_DNA"/>
</dbReference>
<gene>
    <name evidence="2" type="ORF">VZT92_006589</name>
</gene>
<evidence type="ECO:0000313" key="2">
    <source>
        <dbReference type="EMBL" id="KAK9536833.1"/>
    </source>
</evidence>
<protein>
    <submittedName>
        <fullName evidence="2">Uncharacterized protein</fullName>
    </submittedName>
</protein>
<feature type="region of interest" description="Disordered" evidence="1">
    <location>
        <begin position="62"/>
        <end position="89"/>
    </location>
</feature>
<dbReference type="Proteomes" id="UP001488805">
    <property type="component" value="Unassembled WGS sequence"/>
</dbReference>
<proteinExistence type="predicted"/>
<reference evidence="2 3" key="1">
    <citation type="journal article" date="2024" name="Genome Biol. Evol.">
        <title>Chromosome-level genome assembly of the viviparous eelpout Zoarces viviparus.</title>
        <authorList>
            <person name="Fuhrmann N."/>
            <person name="Brasseur M.V."/>
            <person name="Bakowski C.E."/>
            <person name="Podsiadlowski L."/>
            <person name="Prost S."/>
            <person name="Krehenwinkel H."/>
            <person name="Mayer C."/>
        </authorList>
    </citation>
    <scope>NUCLEOTIDE SEQUENCE [LARGE SCALE GENOMIC DNA]</scope>
    <source>
        <strain evidence="2">NO-MEL_2022_Ind0_liver</strain>
    </source>
</reference>
<name>A0AAW1FQF9_ZOAVI</name>
<accession>A0AAW1FQF9</accession>
<comment type="caution">
    <text evidence="2">The sequence shown here is derived from an EMBL/GenBank/DDBJ whole genome shotgun (WGS) entry which is preliminary data.</text>
</comment>
<keyword evidence="3" id="KW-1185">Reference proteome</keyword>
<sequence length="89" mass="9305">MNTGFPRSRVPERGRRLSTCEAVKQPTGGLFVSIAKWILGKSSLNTMSDASAPLALTLSRGGAFQPGGGAQRGKSRSKGLVLGGSDRRC</sequence>
<organism evidence="2 3">
    <name type="scientific">Zoarces viviparus</name>
    <name type="common">Viviparous eelpout</name>
    <name type="synonym">Blennius viviparus</name>
    <dbReference type="NCBI Taxonomy" id="48416"/>
    <lineage>
        <taxon>Eukaryota</taxon>
        <taxon>Metazoa</taxon>
        <taxon>Chordata</taxon>
        <taxon>Craniata</taxon>
        <taxon>Vertebrata</taxon>
        <taxon>Euteleostomi</taxon>
        <taxon>Actinopterygii</taxon>
        <taxon>Neopterygii</taxon>
        <taxon>Teleostei</taxon>
        <taxon>Neoteleostei</taxon>
        <taxon>Acanthomorphata</taxon>
        <taxon>Eupercaria</taxon>
        <taxon>Perciformes</taxon>
        <taxon>Cottioidei</taxon>
        <taxon>Zoarcales</taxon>
        <taxon>Zoarcidae</taxon>
        <taxon>Zoarcinae</taxon>
        <taxon>Zoarces</taxon>
    </lineage>
</organism>
<evidence type="ECO:0000313" key="3">
    <source>
        <dbReference type="Proteomes" id="UP001488805"/>
    </source>
</evidence>